<protein>
    <submittedName>
        <fullName evidence="1">Uncharacterized protein</fullName>
    </submittedName>
</protein>
<dbReference type="EMBL" id="CALNXI010000020">
    <property type="protein sequence ID" value="CAH3015215.1"/>
    <property type="molecule type" value="Genomic_DNA"/>
</dbReference>
<sequence length="105" mass="12207">MASYLTNSLYWKQKAAPVLYAKLIYSDKSKKILSLFRTKGNDKVNPFDYLNQYCKVKMALIIESIYLSKNIDSLQIKVHEAYIKPLKPIEALLSIKESDEEENEE</sequence>
<proteinExistence type="predicted"/>
<evidence type="ECO:0000313" key="2">
    <source>
        <dbReference type="Proteomes" id="UP001159427"/>
    </source>
</evidence>
<comment type="caution">
    <text evidence="1">The sequence shown here is derived from an EMBL/GenBank/DDBJ whole genome shotgun (WGS) entry which is preliminary data.</text>
</comment>
<dbReference type="Pfam" id="PF10927">
    <property type="entry name" value="DUF2738"/>
    <property type="match status" value="1"/>
</dbReference>
<feature type="non-terminal residue" evidence="1">
    <location>
        <position position="105"/>
    </location>
</feature>
<organism evidence="1 2">
    <name type="scientific">Porites evermanni</name>
    <dbReference type="NCBI Taxonomy" id="104178"/>
    <lineage>
        <taxon>Eukaryota</taxon>
        <taxon>Metazoa</taxon>
        <taxon>Cnidaria</taxon>
        <taxon>Anthozoa</taxon>
        <taxon>Hexacorallia</taxon>
        <taxon>Scleractinia</taxon>
        <taxon>Fungiina</taxon>
        <taxon>Poritidae</taxon>
        <taxon>Porites</taxon>
    </lineage>
</organism>
<gene>
    <name evidence="1" type="ORF">PEVE_00013489</name>
</gene>
<accession>A0ABN8LH04</accession>
<evidence type="ECO:0000313" key="1">
    <source>
        <dbReference type="EMBL" id="CAH3015215.1"/>
    </source>
</evidence>
<reference evidence="1 2" key="1">
    <citation type="submission" date="2022-05" db="EMBL/GenBank/DDBJ databases">
        <authorList>
            <consortium name="Genoscope - CEA"/>
            <person name="William W."/>
        </authorList>
    </citation>
    <scope>NUCLEOTIDE SEQUENCE [LARGE SCALE GENOMIC DNA]</scope>
</reference>
<dbReference type="Proteomes" id="UP001159427">
    <property type="component" value="Unassembled WGS sequence"/>
</dbReference>
<dbReference type="InterPro" id="IPR024416">
    <property type="entry name" value="DUF2738"/>
</dbReference>
<keyword evidence="2" id="KW-1185">Reference proteome</keyword>
<name>A0ABN8LH04_9CNID</name>